<evidence type="ECO:0000313" key="5">
    <source>
        <dbReference type="Proteomes" id="UP000216867"/>
    </source>
</evidence>
<dbReference type="Gene3D" id="3.30.470.20">
    <property type="entry name" value="ATP-grasp fold, B domain"/>
    <property type="match status" value="2"/>
</dbReference>
<dbReference type="GO" id="GO:0009432">
    <property type="term" value="P:SOS response"/>
    <property type="evidence" value="ECO:0007669"/>
    <property type="project" value="TreeGrafter"/>
</dbReference>
<dbReference type="PROSITE" id="PS50975">
    <property type="entry name" value="ATP_GRASP"/>
    <property type="match status" value="1"/>
</dbReference>
<dbReference type="Proteomes" id="UP000216867">
    <property type="component" value="Unassembled WGS sequence"/>
</dbReference>
<dbReference type="RefSeq" id="WP_095375079.1">
    <property type="nucleotide sequence ID" value="NZ_NCWY01000001.1"/>
</dbReference>
<keyword evidence="1" id="KW-0436">Ligase</keyword>
<dbReference type="InterPro" id="IPR011761">
    <property type="entry name" value="ATP-grasp"/>
</dbReference>
<dbReference type="PANTHER" id="PTHR21621">
    <property type="entry name" value="RIBOSOMAL PROTEIN S6 MODIFICATION PROTEIN"/>
    <property type="match status" value="1"/>
</dbReference>
<dbReference type="GO" id="GO:0005737">
    <property type="term" value="C:cytoplasm"/>
    <property type="evidence" value="ECO:0007669"/>
    <property type="project" value="TreeGrafter"/>
</dbReference>
<dbReference type="InterPro" id="IPR011095">
    <property type="entry name" value="Dala_Dala_lig_C"/>
</dbReference>
<dbReference type="GO" id="GO:0008716">
    <property type="term" value="F:D-alanine-D-alanine ligase activity"/>
    <property type="evidence" value="ECO:0007669"/>
    <property type="project" value="InterPro"/>
</dbReference>
<proteinExistence type="predicted"/>
<evidence type="ECO:0000256" key="1">
    <source>
        <dbReference type="ARBA" id="ARBA00022598"/>
    </source>
</evidence>
<dbReference type="PANTHER" id="PTHR21621:SF0">
    <property type="entry name" value="BETA-CITRYLGLUTAMATE SYNTHASE B-RELATED"/>
    <property type="match status" value="1"/>
</dbReference>
<dbReference type="GO" id="GO:0018169">
    <property type="term" value="F:ribosomal S6-glutamic acid ligase activity"/>
    <property type="evidence" value="ECO:0007669"/>
    <property type="project" value="TreeGrafter"/>
</dbReference>
<reference evidence="4 5" key="1">
    <citation type="submission" date="2017-04" db="EMBL/GenBank/DDBJ databases">
        <title>Kefir bacterial isolates.</title>
        <authorList>
            <person name="Kim Y."/>
            <person name="Blasche S."/>
            <person name="Patil K.R."/>
        </authorList>
    </citation>
    <scope>NUCLEOTIDE SEQUENCE [LARGE SCALE GENOMIC DNA]</scope>
    <source>
        <strain evidence="4 5">OG2</strain>
    </source>
</reference>
<feature type="domain" description="ATP-grasp" evidence="3">
    <location>
        <begin position="96"/>
        <end position="351"/>
    </location>
</feature>
<organism evidence="4 5">
    <name type="scientific">Brevibacterium casei</name>
    <dbReference type="NCBI Taxonomy" id="33889"/>
    <lineage>
        <taxon>Bacteria</taxon>
        <taxon>Bacillati</taxon>
        <taxon>Actinomycetota</taxon>
        <taxon>Actinomycetes</taxon>
        <taxon>Micrococcales</taxon>
        <taxon>Brevibacteriaceae</taxon>
        <taxon>Brevibacterium</taxon>
    </lineage>
</organism>
<evidence type="ECO:0000256" key="2">
    <source>
        <dbReference type="PROSITE-ProRule" id="PRU00409"/>
    </source>
</evidence>
<evidence type="ECO:0000313" key="4">
    <source>
        <dbReference type="EMBL" id="PAK97080.1"/>
    </source>
</evidence>
<dbReference type="EMBL" id="NCWY01000001">
    <property type="protein sequence ID" value="PAK97080.1"/>
    <property type="molecule type" value="Genomic_DNA"/>
</dbReference>
<dbReference type="AlphaFoldDB" id="A0A269ZHW6"/>
<protein>
    <recommendedName>
        <fullName evidence="3">ATP-grasp domain-containing protein</fullName>
    </recommendedName>
</protein>
<gene>
    <name evidence="4" type="ORF">B8X04_00415</name>
</gene>
<evidence type="ECO:0000259" key="3">
    <source>
        <dbReference type="PROSITE" id="PS50975"/>
    </source>
</evidence>
<keyword evidence="2" id="KW-0547">Nucleotide-binding</keyword>
<name>A0A269ZHW6_9MICO</name>
<dbReference type="Pfam" id="PF07478">
    <property type="entry name" value="Dala_Dala_lig_C"/>
    <property type="match status" value="1"/>
</dbReference>
<keyword evidence="2" id="KW-0067">ATP-binding</keyword>
<dbReference type="GO" id="GO:0005524">
    <property type="term" value="F:ATP binding"/>
    <property type="evidence" value="ECO:0007669"/>
    <property type="project" value="UniProtKB-UniRule"/>
</dbReference>
<dbReference type="GO" id="GO:0046872">
    <property type="term" value="F:metal ion binding"/>
    <property type="evidence" value="ECO:0007669"/>
    <property type="project" value="InterPro"/>
</dbReference>
<accession>A0A269ZHW6</accession>
<comment type="caution">
    <text evidence="4">The sequence shown here is derived from an EMBL/GenBank/DDBJ whole genome shotgun (WGS) entry which is preliminary data.</text>
</comment>
<dbReference type="SUPFAM" id="SSF56059">
    <property type="entry name" value="Glutathione synthetase ATP-binding domain-like"/>
    <property type="match status" value="1"/>
</dbReference>
<sequence>MSTDYEALKKFVHDRMVLPDLPINHLDTTRDAIASIIRRFTDLGWRIVKVEDEKSRHRRHELTSPDGRIALSMIGGKVYRHPGATEQICRRKHLTKKMLDIALLPTPIGADFTANEKAIAAAFFEKMPKPVVVKPTDSGSSHGVTVGVTDQAGLSSAWQYALDEGRGRSNVLIEQFVRGVELRAFVVGPRVVSVFARIQPFVVGSGRHSLERLIEKLHEARSVHYRANKMPVVVDWEFLERSGYVASSVPNDGDIVFLNPFNFPSMGSFLVDVTKDVSAEIRNLAFRAKESIPFLEIAGVDLLVEDLDDVNTASILEVNTAASLDLHRYPTHGEPRAVDQDIVEYFHQVFLDTK</sequence>